<dbReference type="OrthoDB" id="5291879at2"/>
<evidence type="ECO:0000313" key="2">
    <source>
        <dbReference type="EMBL" id="GEN45830.1"/>
    </source>
</evidence>
<dbReference type="RefSeq" id="WP_146816109.1">
    <property type="nucleotide sequence ID" value="NZ_BJYA01000011.1"/>
</dbReference>
<dbReference type="InterPro" id="IPR011009">
    <property type="entry name" value="Kinase-like_dom_sf"/>
</dbReference>
<keyword evidence="3" id="KW-1185">Reference proteome</keyword>
<dbReference type="SUPFAM" id="SSF56112">
    <property type="entry name" value="Protein kinase-like (PK-like)"/>
    <property type="match status" value="1"/>
</dbReference>
<organism evidence="2 3">
    <name type="scientific">Alkalibacillus haloalkaliphilus</name>
    <dbReference type="NCBI Taxonomy" id="94136"/>
    <lineage>
        <taxon>Bacteria</taxon>
        <taxon>Bacillati</taxon>
        <taxon>Bacillota</taxon>
        <taxon>Bacilli</taxon>
        <taxon>Bacillales</taxon>
        <taxon>Bacillaceae</taxon>
        <taxon>Alkalibacillus</taxon>
    </lineage>
</organism>
<dbReference type="PANTHER" id="PTHR12149">
    <property type="entry name" value="FRUCTOSAMINE 3 KINASE-RELATED PROTEIN"/>
    <property type="match status" value="1"/>
</dbReference>
<dbReference type="Gene3D" id="3.90.1200.10">
    <property type="match status" value="1"/>
</dbReference>
<dbReference type="Gene3D" id="3.30.200.20">
    <property type="entry name" value="Phosphorylase Kinase, domain 1"/>
    <property type="match status" value="1"/>
</dbReference>
<dbReference type="PANTHER" id="PTHR12149:SF8">
    <property type="entry name" value="PROTEIN-RIBULOSAMINE 3-KINASE"/>
    <property type="match status" value="1"/>
</dbReference>
<protein>
    <submittedName>
        <fullName evidence="2">Aminoglycoside phosphotransferase</fullName>
    </submittedName>
</protein>
<gene>
    <name evidence="2" type="ORF">AHA02nite_16060</name>
</gene>
<dbReference type="GO" id="GO:0016301">
    <property type="term" value="F:kinase activity"/>
    <property type="evidence" value="ECO:0007669"/>
    <property type="project" value="UniProtKB-UniRule"/>
</dbReference>
<comment type="caution">
    <text evidence="2">The sequence shown here is derived from an EMBL/GenBank/DDBJ whole genome shotgun (WGS) entry which is preliminary data.</text>
</comment>
<evidence type="ECO:0000313" key="3">
    <source>
        <dbReference type="Proteomes" id="UP000321440"/>
    </source>
</evidence>
<proteinExistence type="inferred from homology"/>
<name>A0A511W428_9BACI</name>
<reference evidence="2 3" key="1">
    <citation type="submission" date="2019-07" db="EMBL/GenBank/DDBJ databases">
        <title>Whole genome shotgun sequence of Alkalibacillus haloalkaliphilus NBRC 103110.</title>
        <authorList>
            <person name="Hosoyama A."/>
            <person name="Uohara A."/>
            <person name="Ohji S."/>
            <person name="Ichikawa N."/>
        </authorList>
    </citation>
    <scope>NUCLEOTIDE SEQUENCE [LARGE SCALE GENOMIC DNA]</scope>
    <source>
        <strain evidence="2 3">NBRC 103110</strain>
    </source>
</reference>
<evidence type="ECO:0000256" key="1">
    <source>
        <dbReference type="PIRNR" id="PIRNR006221"/>
    </source>
</evidence>
<keyword evidence="1" id="KW-0418">Kinase</keyword>
<comment type="similarity">
    <text evidence="1">Belongs to the fructosamine kinase family.</text>
</comment>
<dbReference type="EMBL" id="BJYA01000011">
    <property type="protein sequence ID" value="GEN45830.1"/>
    <property type="molecule type" value="Genomic_DNA"/>
</dbReference>
<dbReference type="PIRSF" id="PIRSF006221">
    <property type="entry name" value="Ketosamine-3-kinase"/>
    <property type="match status" value="1"/>
</dbReference>
<dbReference type="Proteomes" id="UP000321440">
    <property type="component" value="Unassembled WGS sequence"/>
</dbReference>
<dbReference type="Pfam" id="PF03881">
    <property type="entry name" value="Fructosamin_kin"/>
    <property type="match status" value="1"/>
</dbReference>
<dbReference type="InterPro" id="IPR016477">
    <property type="entry name" value="Fructo-/Ketosamine-3-kinase"/>
</dbReference>
<dbReference type="AlphaFoldDB" id="A0A511W428"/>
<keyword evidence="1 2" id="KW-0808">Transferase</keyword>
<sequence length="288" mass="33264">MKNIIEQSLIDFGDYSGVIEIKSVSGGDINDSFYIQTNENEYFIKLNDQSPERFFELEAEGLQNIKNTNTINVPQVYSYSDKPNESHMLLEWIEQGQSSQEDILGEKVAMLHNSYSSKHGYEHVTYIGTLEQPNGLYANWPEYYSSCRLKAQYDIGVARGSIKGKRQSQLWDVIDRCEEVLPKNVTASYLHGDLWSGNWLYNKEGVPYLVDPSFLYGDRHFELAFTYLFGGFSEAFYEGYKNIGVIEDYFDDVKPLYQLYYLLVHLNIFGEMYGSSVDSVLNHYSKIK</sequence>
<accession>A0A511W428</accession>